<feature type="domain" description="HTH lysR-type" evidence="5">
    <location>
        <begin position="33"/>
        <end position="84"/>
    </location>
</feature>
<proteinExistence type="inferred from homology"/>
<evidence type="ECO:0000256" key="3">
    <source>
        <dbReference type="ARBA" id="ARBA00023125"/>
    </source>
</evidence>
<comment type="similarity">
    <text evidence="1">Belongs to the LysR transcriptional regulatory family.</text>
</comment>
<dbReference type="PANTHER" id="PTHR30537:SF74">
    <property type="entry name" value="HTH-TYPE TRANSCRIPTIONAL REGULATOR TRPI"/>
    <property type="match status" value="1"/>
</dbReference>
<dbReference type="InterPro" id="IPR058163">
    <property type="entry name" value="LysR-type_TF_proteobact-type"/>
</dbReference>
<keyword evidence="4" id="KW-0804">Transcription</keyword>
<keyword evidence="3" id="KW-0238">DNA-binding</keyword>
<accession>A0A2A7S673</accession>
<evidence type="ECO:0000313" key="6">
    <source>
        <dbReference type="EMBL" id="PEH39048.1"/>
    </source>
</evidence>
<organism evidence="6 7">
    <name type="scientific">Burkholderia gladioli</name>
    <name type="common">Pseudomonas marginata</name>
    <name type="synonym">Phytomonas marginata</name>
    <dbReference type="NCBI Taxonomy" id="28095"/>
    <lineage>
        <taxon>Bacteria</taxon>
        <taxon>Pseudomonadati</taxon>
        <taxon>Pseudomonadota</taxon>
        <taxon>Betaproteobacteria</taxon>
        <taxon>Burkholderiales</taxon>
        <taxon>Burkholderiaceae</taxon>
        <taxon>Burkholderia</taxon>
    </lineage>
</organism>
<dbReference type="CDD" id="cd08432">
    <property type="entry name" value="PBP2_GcdR_TrpI_HvrB_AmpR_like"/>
    <property type="match status" value="1"/>
</dbReference>
<dbReference type="InterPro" id="IPR036388">
    <property type="entry name" value="WH-like_DNA-bd_sf"/>
</dbReference>
<protein>
    <submittedName>
        <fullName evidence="6">LysR family transcriptional regulator</fullName>
    </submittedName>
</protein>
<dbReference type="PANTHER" id="PTHR30537">
    <property type="entry name" value="HTH-TYPE TRANSCRIPTIONAL REGULATOR"/>
    <property type="match status" value="1"/>
</dbReference>
<comment type="caution">
    <text evidence="6">The sequence shown here is derived from an EMBL/GenBank/DDBJ whole genome shotgun (WGS) entry which is preliminary data.</text>
</comment>
<dbReference type="Pfam" id="PF03466">
    <property type="entry name" value="LysR_substrate"/>
    <property type="match status" value="1"/>
</dbReference>
<dbReference type="EMBL" id="PDDY01000004">
    <property type="protein sequence ID" value="PEH39048.1"/>
    <property type="molecule type" value="Genomic_DNA"/>
</dbReference>
<dbReference type="PRINTS" id="PR00039">
    <property type="entry name" value="HTHLYSR"/>
</dbReference>
<name>A0A2A7S673_BURGA</name>
<evidence type="ECO:0000256" key="1">
    <source>
        <dbReference type="ARBA" id="ARBA00009437"/>
    </source>
</evidence>
<evidence type="ECO:0000256" key="4">
    <source>
        <dbReference type="ARBA" id="ARBA00023163"/>
    </source>
</evidence>
<keyword evidence="2" id="KW-0805">Transcription regulation</keyword>
<evidence type="ECO:0000259" key="5">
    <source>
        <dbReference type="PROSITE" id="PS50931"/>
    </source>
</evidence>
<dbReference type="InterPro" id="IPR000847">
    <property type="entry name" value="LysR_HTH_N"/>
</dbReference>
<dbReference type="SUPFAM" id="SSF53850">
    <property type="entry name" value="Periplasmic binding protein-like II"/>
    <property type="match status" value="1"/>
</dbReference>
<dbReference type="AlphaFoldDB" id="A0A2A7S673"/>
<dbReference type="InterPro" id="IPR036390">
    <property type="entry name" value="WH_DNA-bd_sf"/>
</dbReference>
<dbReference type="GO" id="GO:0003700">
    <property type="term" value="F:DNA-binding transcription factor activity"/>
    <property type="evidence" value="ECO:0007669"/>
    <property type="project" value="InterPro"/>
</dbReference>
<evidence type="ECO:0000256" key="2">
    <source>
        <dbReference type="ARBA" id="ARBA00023015"/>
    </source>
</evidence>
<dbReference type="PROSITE" id="PS50931">
    <property type="entry name" value="HTH_LYSR"/>
    <property type="match status" value="1"/>
</dbReference>
<dbReference type="Proteomes" id="UP000220629">
    <property type="component" value="Unassembled WGS sequence"/>
</dbReference>
<dbReference type="GO" id="GO:0043565">
    <property type="term" value="F:sequence-specific DNA binding"/>
    <property type="evidence" value="ECO:0007669"/>
    <property type="project" value="TreeGrafter"/>
</dbReference>
<dbReference type="Pfam" id="PF00126">
    <property type="entry name" value="HTH_1"/>
    <property type="match status" value="1"/>
</dbReference>
<dbReference type="SUPFAM" id="SSF46785">
    <property type="entry name" value="Winged helix' DNA-binding domain"/>
    <property type="match status" value="1"/>
</dbReference>
<dbReference type="RefSeq" id="WP_098154298.1">
    <property type="nucleotide sequence ID" value="NZ_PDDY01000004.1"/>
</dbReference>
<dbReference type="InterPro" id="IPR005119">
    <property type="entry name" value="LysR_subst-bd"/>
</dbReference>
<reference evidence="7" key="1">
    <citation type="submission" date="2017-09" db="EMBL/GenBank/DDBJ databases">
        <title>FDA dAtabase for Regulatory Grade micrObial Sequences (FDA-ARGOS): Supporting development and validation of Infectious Disease Dx tests.</title>
        <authorList>
            <person name="Minogue T."/>
            <person name="Wolcott M."/>
            <person name="Wasieloski L."/>
            <person name="Aguilar W."/>
            <person name="Moore D."/>
            <person name="Tallon L."/>
            <person name="Sadzewicz L."/>
            <person name="Ott S."/>
            <person name="Zhao X."/>
            <person name="Nagaraj S."/>
            <person name="Vavikolanu K."/>
            <person name="Aluvathingal J."/>
            <person name="Nadendla S."/>
            <person name="Sichtig H."/>
        </authorList>
    </citation>
    <scope>NUCLEOTIDE SEQUENCE [LARGE SCALE GENOMIC DNA]</scope>
    <source>
        <strain evidence="7">FDAARGOS_390</strain>
    </source>
</reference>
<dbReference type="Gene3D" id="1.10.10.10">
    <property type="entry name" value="Winged helix-like DNA-binding domain superfamily/Winged helix DNA-binding domain"/>
    <property type="match status" value="1"/>
</dbReference>
<evidence type="ECO:0000313" key="7">
    <source>
        <dbReference type="Proteomes" id="UP000220629"/>
    </source>
</evidence>
<sequence>MSEPSKNPQAGYAAEAYPLAALTRSLPPLPAYQAFVAAARLGSVSRAAEHLCRTQGAVSRQIQQLEAHGGHALFLRHATGLRLTAAGEALLAVATQALALLGAQQAPAAALSLRLPSTFAIRWLLPRRAALDAALGGIVLRIRTSADDRPDFSADEVEAMVVRGAGQWPGIEAVPLFAERLAPMCSPALAASLGAPADLARATLLHGGHGDGGWRGWLEQAGATGIDARAGLMLDTLELSLTAATEGHGVAIGDPRMARERLAAGQLLMPFGAALPNGLGYYLVYPVQRAREPRIRALARALAGLAAEEADGAGA</sequence>
<gene>
    <name evidence="6" type="ORF">CRM94_32550</name>
</gene>
<dbReference type="GO" id="GO:0006351">
    <property type="term" value="P:DNA-templated transcription"/>
    <property type="evidence" value="ECO:0007669"/>
    <property type="project" value="TreeGrafter"/>
</dbReference>
<dbReference type="Gene3D" id="3.40.190.10">
    <property type="entry name" value="Periplasmic binding protein-like II"/>
    <property type="match status" value="2"/>
</dbReference>